<evidence type="ECO:0000313" key="2">
    <source>
        <dbReference type="Proteomes" id="UP001241377"/>
    </source>
</evidence>
<comment type="caution">
    <text evidence="1">The sequence shown here is derived from an EMBL/GenBank/DDBJ whole genome shotgun (WGS) entry which is preliminary data.</text>
</comment>
<dbReference type="Proteomes" id="UP001241377">
    <property type="component" value="Unassembled WGS sequence"/>
</dbReference>
<organism evidence="1 2">
    <name type="scientific">Naganishia cerealis</name>
    <dbReference type="NCBI Taxonomy" id="610337"/>
    <lineage>
        <taxon>Eukaryota</taxon>
        <taxon>Fungi</taxon>
        <taxon>Dikarya</taxon>
        <taxon>Basidiomycota</taxon>
        <taxon>Agaricomycotina</taxon>
        <taxon>Tremellomycetes</taxon>
        <taxon>Filobasidiales</taxon>
        <taxon>Filobasidiaceae</taxon>
        <taxon>Naganishia</taxon>
    </lineage>
</organism>
<name>A0ACC2WDV3_9TREE</name>
<accession>A0ACC2WDV3</accession>
<dbReference type="EMBL" id="JASBWR010000018">
    <property type="protein sequence ID" value="KAJ9109379.1"/>
    <property type="molecule type" value="Genomic_DNA"/>
</dbReference>
<keyword evidence="2" id="KW-1185">Reference proteome</keyword>
<protein>
    <submittedName>
        <fullName evidence="1">Uncharacterized protein</fullName>
    </submittedName>
</protein>
<gene>
    <name evidence="1" type="ORF">QFC19_002128</name>
</gene>
<evidence type="ECO:0000313" key="1">
    <source>
        <dbReference type="EMBL" id="KAJ9109379.1"/>
    </source>
</evidence>
<proteinExistence type="predicted"/>
<reference evidence="1" key="1">
    <citation type="submission" date="2023-04" db="EMBL/GenBank/DDBJ databases">
        <title>Draft Genome sequencing of Naganishia species isolated from polar environments using Oxford Nanopore Technology.</title>
        <authorList>
            <person name="Leo P."/>
            <person name="Venkateswaran K."/>
        </authorList>
    </citation>
    <scope>NUCLEOTIDE SEQUENCE</scope>
    <source>
        <strain evidence="1">MNA-CCFEE 5261</strain>
    </source>
</reference>
<sequence length="1740" mass="192604">MPQNIQKRLLLYVLQQLSLFSEIDLPNLEEVSLNNIVLRNVSLDPEKVGKLPGFNLRYGQVGTLELNGGVMGGVNIDASDIEIVVAPSLDNHDVQFSLAQSTANLASMMETMEDDGIDEDNDTDVEDDSGDSKVIDSDNDHDIDAKSSANDEDDKQETKRSALGGVMAKAVEIALQKLQVTIKNLVIKVVLEEVDIAIKLHTAHMKTTDGVRQISVEDISVFTLKPGVPTGDKSLSAGQTSRNEEAKDEETNTNDNEIDEIDENEGDDNEGENDDNDYDSNNSNDSNEGSELMDSMVFTHDEASSIYMSATSRSFSKNAAPGSTAFSRNTQTTIAHIDSLSFTFKGLSSISDINIDVGNVKVATIPATATVVAILSSLTRNFKLRNQQYRKQDLKTRNDRFPQYTDDDEMSSEESSSNSLFEKLHISSIAISTSSALDEAGNFLSSSHMALLLSNINILQRDNELIFGGVEKIHIYFESGGSTRDVLLFREGSDSINRKPDKPRADLRFEYFISKGVREITFLMSKPCHIKLDSESLLSLLGFFYVLSDVQGATQQLSAARHMSAASKPVEDSESDLTLQTATFTFELVLDEISTLSWMVFPISFSSKRGGMTIDRIVLTIQIEGRSDIPLISMQSVEYKTAGKSFTAYIRSGHNPKAAGRTTSVDSSSSINIAKVSGLILHSHLTLLSDRFRDLVQNLDYTSSVPQKSSFETKADLSMSVSHYASSRRRGNATGIPNILMGNVRSMASTFSLHIEKFRFLLELDDIFGSLELLLDDILVFKSKDEIHGSVLRLLSARKTPDKSSQYLLSDFTELESPVKTPLILFNVRNRDKLSALDIHFNRLKLEYHASWVSLLKKFQSQSSSNEKQNPSNTPKNALKRFDLYLTFNDCALAFNPGRLRSRCIASIEKCTSDVRCADSRTVMKSTLKEVQLYVIDDVSNRKKFHSSLKGYHSEPGPLEYFSDIGYIPLGTVTSLHVAVSSAENPGGGAKLEIKVNADELQLEVCADSAHTLTQLLNDMTDPISLQEHEKCKVKTNETINLLSMLDEKYMLAAFATDDEVLQIDQAIGSLELVDSELSSGILIQEDHFASSVKKETSESSKIDLTLNLGKAVIYLYDGYDWKLTRKGIKSAIRRVEQELDRSEAGQNDSAPNSSSTNLTNQEPRVSFETGAGGVIEETLYKSIHLSVPTDGNVDDLAARINDQVLTDKKKTTPKGSLKAYQNLHLRRSTHHKMMVEVLDVSADVKVFSTRDPNTEPFKLSRPYELMNSIDLKLHTCNIVDNVPSSTWNKFLTYMNILGKREQGTHMARLNLVNVRPDPSLIATEAMIDLEVLPLRMYIDQDTLDFLNRFLDFRDVRFDLPPDEILYIQKFSLGQVRLKLDYKPKSIDYTGMRSGNASEFMNIFVLDGSDLELPRTVLYGIPGIPKLGMALGRVWGPVIQQTQLAGLLSGISPLKSFVSLGGSFKDLVAIPIAEYKKDGRLANSVRKGTFAFAKSTTAELLRLGAKLTSGTQVLLEQSEQYLGGQGALARNTRQRLASVDEDEGKFLYAVTTKKAASDLMAKSQLLQKRATTDKDMHKKPRSYLFAEIDESGDFDPDVLHDALVDYDIGDSGLYATVEDELAFDETLESDTEVAGGEEEKLTSLYSNQPVTSREGIRKAYQSMGRNLGATGNTLTKLKEEIASADNVPDSLAAIAKSSPILLMRPIIGTTEALLKVLMGLSNEIDDRYVIENKDKYKEEG</sequence>